<dbReference type="EMBL" id="LNQE01001822">
    <property type="protein sequence ID" value="KUG05230.1"/>
    <property type="molecule type" value="Genomic_DNA"/>
</dbReference>
<sequence length="279" mass="31268">MWNIIFVAAVFITAVLLIWGIMNLIFQAKAVIKSTVLENNVLDTVKDYIGQYQYLNNVWVMAGLIVIFLLGMYLFENPIPALAACIMLGVIPSQIMFSRERKQQEKVLEQFAVALRIFTGEYTATKQINHGLRRVGEKVPDPVGKIFREAHSLIVYGESPDKVYKQMAKKLNISHAQVFASILAQAGQQGAAIIPILEDTTRNVRSAQKMSKDNSSEIDGDRFIGLCLSLMPLPVFLVLQNAFPETSSFLVDTPTGRIIVTISFLSVIIWFLLDRLLTE</sequence>
<name>A0A0W8E9F3_9ZZZZ</name>
<accession>A0A0W8E9F3</accession>
<evidence type="ECO:0000256" key="1">
    <source>
        <dbReference type="SAM" id="Phobius"/>
    </source>
</evidence>
<keyword evidence="1" id="KW-0812">Transmembrane</keyword>
<dbReference type="PANTHER" id="PTHR35007:SF2">
    <property type="entry name" value="PILUS ASSEMBLE PROTEIN"/>
    <property type="match status" value="1"/>
</dbReference>
<protein>
    <submittedName>
        <fullName evidence="2">Type ii secretion system protein</fullName>
    </submittedName>
</protein>
<feature type="transmembrane region" description="Helical" evidence="1">
    <location>
        <begin position="6"/>
        <end position="26"/>
    </location>
</feature>
<feature type="transmembrane region" description="Helical" evidence="1">
    <location>
        <begin position="223"/>
        <end position="243"/>
    </location>
</feature>
<dbReference type="PANTHER" id="PTHR35007">
    <property type="entry name" value="INTEGRAL MEMBRANE PROTEIN-RELATED"/>
    <property type="match status" value="1"/>
</dbReference>
<evidence type="ECO:0000313" key="2">
    <source>
        <dbReference type="EMBL" id="KUG05230.1"/>
    </source>
</evidence>
<feature type="transmembrane region" description="Helical" evidence="1">
    <location>
        <begin position="255"/>
        <end position="273"/>
    </location>
</feature>
<dbReference type="AlphaFoldDB" id="A0A0W8E9F3"/>
<keyword evidence="1" id="KW-0472">Membrane</keyword>
<organism evidence="2">
    <name type="scientific">hydrocarbon metagenome</name>
    <dbReference type="NCBI Taxonomy" id="938273"/>
    <lineage>
        <taxon>unclassified sequences</taxon>
        <taxon>metagenomes</taxon>
        <taxon>ecological metagenomes</taxon>
    </lineage>
</organism>
<feature type="transmembrane region" description="Helical" evidence="1">
    <location>
        <begin position="54"/>
        <end position="73"/>
    </location>
</feature>
<reference evidence="2" key="1">
    <citation type="journal article" date="2015" name="Proc. Natl. Acad. Sci. U.S.A.">
        <title>Networks of energetic and metabolic interactions define dynamics in microbial communities.</title>
        <authorList>
            <person name="Embree M."/>
            <person name="Liu J.K."/>
            <person name="Al-Bassam M.M."/>
            <person name="Zengler K."/>
        </authorList>
    </citation>
    <scope>NUCLEOTIDE SEQUENCE</scope>
</reference>
<proteinExistence type="predicted"/>
<gene>
    <name evidence="2" type="ORF">ASZ90_017303</name>
</gene>
<comment type="caution">
    <text evidence="2">The sequence shown here is derived from an EMBL/GenBank/DDBJ whole genome shotgun (WGS) entry which is preliminary data.</text>
</comment>
<feature type="transmembrane region" description="Helical" evidence="1">
    <location>
        <begin position="79"/>
        <end position="97"/>
    </location>
</feature>
<keyword evidence="1" id="KW-1133">Transmembrane helix</keyword>